<evidence type="ECO:0000256" key="4">
    <source>
        <dbReference type="ARBA" id="ARBA00044511"/>
    </source>
</evidence>
<evidence type="ECO:0000256" key="6">
    <source>
        <dbReference type="SAM" id="MobiDB-lite"/>
    </source>
</evidence>
<keyword evidence="2" id="KW-0677">Repeat</keyword>
<dbReference type="Pfam" id="PF13041">
    <property type="entry name" value="PPR_2"/>
    <property type="match status" value="1"/>
</dbReference>
<dbReference type="InterPro" id="IPR002885">
    <property type="entry name" value="PPR_rpt"/>
</dbReference>
<gene>
    <name evidence="8" type="ORF">RhiirA1_531956</name>
</gene>
<dbReference type="OrthoDB" id="5588846at2759"/>
<dbReference type="PROSITE" id="PS51375">
    <property type="entry name" value="PPR"/>
    <property type="match status" value="5"/>
</dbReference>
<dbReference type="PANTHER" id="PTHR47447">
    <property type="entry name" value="OS03G0856100 PROTEIN"/>
    <property type="match status" value="1"/>
</dbReference>
<dbReference type="EMBL" id="LLXH01000163">
    <property type="protein sequence ID" value="PKC71547.1"/>
    <property type="molecule type" value="Genomic_DNA"/>
</dbReference>
<dbReference type="VEuPathDB" id="FungiDB:RhiirFUN_012414"/>
<dbReference type="AlphaFoldDB" id="A0A2I1DT32"/>
<dbReference type="VEuPathDB" id="FungiDB:FUN_011102"/>
<dbReference type="VEuPathDB" id="FungiDB:FUN_011101"/>
<evidence type="ECO:0000259" key="7">
    <source>
        <dbReference type="Pfam" id="PF17177"/>
    </source>
</evidence>
<evidence type="ECO:0000256" key="5">
    <source>
        <dbReference type="SAM" id="Coils"/>
    </source>
</evidence>
<proteinExistence type="inferred from homology"/>
<dbReference type="VEuPathDB" id="FungiDB:RhiirFUN_012413"/>
<evidence type="ECO:0000256" key="2">
    <source>
        <dbReference type="ARBA" id="ARBA00022737"/>
    </source>
</evidence>
<comment type="similarity">
    <text evidence="1">Belongs to the CCM1 family.</text>
</comment>
<feature type="coiled-coil region" evidence="5">
    <location>
        <begin position="46"/>
        <end position="80"/>
    </location>
</feature>
<reference evidence="8 9" key="2">
    <citation type="submission" date="2017-10" db="EMBL/GenBank/DDBJ databases">
        <title>Genome analyses suggest a sexual origin of heterokaryosis in a supposedly ancient asexual fungus.</title>
        <authorList>
            <person name="Corradi N."/>
            <person name="Sedzielewska K."/>
            <person name="Noel J."/>
            <person name="Charron P."/>
            <person name="Farinelli L."/>
            <person name="Marton T."/>
            <person name="Kruger M."/>
            <person name="Pelin A."/>
            <person name="Brachmann A."/>
            <person name="Corradi N."/>
        </authorList>
    </citation>
    <scope>NUCLEOTIDE SEQUENCE [LARGE SCALE GENOMIC DNA]</scope>
    <source>
        <strain evidence="8 9">A1</strain>
    </source>
</reference>
<dbReference type="Pfam" id="PF17177">
    <property type="entry name" value="PPR_long"/>
    <property type="match status" value="1"/>
</dbReference>
<keyword evidence="5" id="KW-0175">Coiled coil</keyword>
<evidence type="ECO:0000313" key="9">
    <source>
        <dbReference type="Proteomes" id="UP000232688"/>
    </source>
</evidence>
<evidence type="ECO:0000256" key="1">
    <source>
        <dbReference type="ARBA" id="ARBA00006192"/>
    </source>
</evidence>
<protein>
    <submittedName>
        <fullName evidence="8">TPR-like protein</fullName>
    </submittedName>
</protein>
<dbReference type="Gene3D" id="1.25.40.10">
    <property type="entry name" value="Tetratricopeptide repeat domain"/>
    <property type="match status" value="3"/>
</dbReference>
<comment type="caution">
    <text evidence="8">The sequence shown here is derived from an EMBL/GenBank/DDBJ whole genome shotgun (WGS) entry which is preliminary data.</text>
</comment>
<evidence type="ECO:0000313" key="8">
    <source>
        <dbReference type="EMBL" id="PKC71547.1"/>
    </source>
</evidence>
<evidence type="ECO:0000256" key="3">
    <source>
        <dbReference type="ARBA" id="ARBA00044493"/>
    </source>
</evidence>
<dbReference type="VEuPathDB" id="FungiDB:RhiirA1_531956"/>
<comment type="subunit">
    <text evidence="4">Binds to mitochondrial small subunit 15S rRNA.</text>
</comment>
<dbReference type="PANTHER" id="PTHR47447:SF24">
    <property type="entry name" value="PENTATRICOPEPTIDE REPEAT-CONTAINING PROTEIN"/>
    <property type="match status" value="1"/>
</dbReference>
<dbReference type="InterPro" id="IPR011990">
    <property type="entry name" value="TPR-like_helical_dom_sf"/>
</dbReference>
<dbReference type="InterPro" id="IPR033443">
    <property type="entry name" value="PROP1-like_PPR_dom"/>
</dbReference>
<dbReference type="Proteomes" id="UP000232688">
    <property type="component" value="Unassembled WGS sequence"/>
</dbReference>
<name>A0A2I1DT32_9GLOM</name>
<feature type="region of interest" description="Disordered" evidence="6">
    <location>
        <begin position="736"/>
        <end position="769"/>
    </location>
</feature>
<sequence>MLSSKLMNFNKINLLPLRNIIFYETQPKYSLYSIFLRQLSSNINKKLKLHEKILQSEKDIKKLERKISAFDKQVINLESDKQQSLSEDFLSQIHKAISAPPEIPRFRHNHDLKLPIADEKRLDSPQELSLPTVSDLQASKREQIRLLTQMKKENLKSIEQFNNWLYACALTERVDEASDILFLMEKAGVIPNAVTYDHLINLYASVGELQKAIGAFDLIEAAGLKPTVHSYTNLIKAYNKHNRVEDAFNVYLDMKIYGLIPTQPIFTTLIKGCIDNGDIVRAWITFDHMRLEVCQPDEVTFSLMIHACAKGGNTERAFDLYQEMKEKGLCPTDVTFNSLIHACAMRKDYYKEAFKLLQEMREYGYQPDITTCNSLMFACSKNGDLQMARSLLITMMQRVKTDPLLTPDELTFTNLFWTYSTYKEPMNYINRSQNGRLSESKQLKVADLSSETDNKIGLSHENHKVLLRNEDTETENNQELRSELTISEETLSEDTNSRNHDLLIVGSDTYPFFNNVPVTVSQTVKEAEMIFNHIITSQTNAKITSSFPINLSPKLVISYLNILVKKSKYNKVFDFYKNFIPKYNIQLNGWIFLNGLTVCYKHKRVEESWSIWRDWENWRKEQSREIKKIYDDEHDRKNSFKKIGMTEKMEYEIYKLMIKILARCNEIHSAIRLLQNLSNLQKPDIQDFTLLLQKCVENDEMAYRKVFKLCYNSGNDNVLQYRNSLAKKWKGRGIKLPPKNKYDEKEKGLNHNKWRSGNYGKKRESVQNK</sequence>
<organism evidence="8 9">
    <name type="scientific">Rhizophagus irregularis</name>
    <dbReference type="NCBI Taxonomy" id="588596"/>
    <lineage>
        <taxon>Eukaryota</taxon>
        <taxon>Fungi</taxon>
        <taxon>Fungi incertae sedis</taxon>
        <taxon>Mucoromycota</taxon>
        <taxon>Glomeromycotina</taxon>
        <taxon>Glomeromycetes</taxon>
        <taxon>Glomerales</taxon>
        <taxon>Glomeraceae</taxon>
        <taxon>Rhizophagus</taxon>
    </lineage>
</organism>
<comment type="function">
    <text evidence="3">Regulates mitochondrial small subunit maturation by controlling 15S rRNA 5'-end processing. Localizes to the 5' precursor of the 15S rRNA in a position that is subsequently occupied by mS47 in the mature yeast mtSSU. Uses structure and sequence-specific RNA recognition, binding to a single-stranded region of the precursor and specifically recognizing bases -6 to -1. The exchange of Ccm1 for mS47 is coupled to the irreversible removal of precursor rRNA that is accompanied by conformational changes of the mitoribosomal proteins uS5m and mS26. These conformational changes signal completion of 5'-end rRNA processing through protection of the mature 5'-end of the 15S rRNA and stabilization of mS47. The removal of the 5' precursor together with the dissociation of Ccm1 may be catalyzed by the 5'-3' exoribonuclease Pet127. Involved in the specific removal of group I introns in mitochondrial encoded transcripts.</text>
</comment>
<feature type="domain" description="PROP1-like PPR" evidence="7">
    <location>
        <begin position="145"/>
        <end position="302"/>
    </location>
</feature>
<feature type="compositionally biased region" description="Basic and acidic residues" evidence="6">
    <location>
        <begin position="740"/>
        <end position="749"/>
    </location>
</feature>
<reference evidence="8 9" key="1">
    <citation type="submission" date="2017-10" db="EMBL/GenBank/DDBJ databases">
        <title>Extensive intraspecific genome diversity in a model arbuscular mycorrhizal fungus.</title>
        <authorList>
            <person name="Chen E.C.H."/>
            <person name="Morin E."/>
            <person name="Baudet D."/>
            <person name="Noel J."/>
            <person name="Ndikumana S."/>
            <person name="Charron P."/>
            <person name="St-Onge C."/>
            <person name="Giorgi J."/>
            <person name="Grigoriev I.V."/>
            <person name="Roux C."/>
            <person name="Martin F.M."/>
            <person name="Corradi N."/>
        </authorList>
    </citation>
    <scope>NUCLEOTIDE SEQUENCE [LARGE SCALE GENOMIC DNA]</scope>
    <source>
        <strain evidence="8 9">A1</strain>
    </source>
</reference>
<dbReference type="NCBIfam" id="TIGR00756">
    <property type="entry name" value="PPR"/>
    <property type="match status" value="5"/>
</dbReference>
<accession>A0A2I1DT32</accession>
<dbReference type="Pfam" id="PF13812">
    <property type="entry name" value="PPR_3"/>
    <property type="match status" value="1"/>
</dbReference>